<dbReference type="PROSITE" id="PS50802">
    <property type="entry name" value="OTU"/>
    <property type="match status" value="1"/>
</dbReference>
<evidence type="ECO:0000259" key="10">
    <source>
        <dbReference type="PROSITE" id="PS50802"/>
    </source>
</evidence>
<dbReference type="FunFam" id="1.20.1300.20:FF:000001">
    <property type="entry name" value="Ubiquitin thioesterase OTUB1"/>
    <property type="match status" value="1"/>
</dbReference>
<dbReference type="CDD" id="cd22763">
    <property type="entry name" value="OTUB1"/>
    <property type="match status" value="1"/>
</dbReference>
<dbReference type="GO" id="GO:0043130">
    <property type="term" value="F:ubiquitin binding"/>
    <property type="evidence" value="ECO:0007669"/>
    <property type="project" value="UniProtKB-UniRule"/>
</dbReference>
<feature type="site" description="Interacts with free ubiquitin" evidence="9">
    <location>
        <position position="257"/>
    </location>
</feature>
<dbReference type="EC" id="3.4.19.12" evidence="7"/>
<comment type="catalytic activity">
    <reaction evidence="1 7">
        <text>Thiol-dependent hydrolysis of ester, thioester, amide, peptide and isopeptide bonds formed by the C-terminal Gly of ubiquitin (a 76-residue protein attached to proteins as an intracellular targeting signal).</text>
        <dbReference type="EC" id="3.4.19.12"/>
    </reaction>
</comment>
<dbReference type="GO" id="GO:0071108">
    <property type="term" value="P:protein K48-linked deubiquitination"/>
    <property type="evidence" value="ECO:0007669"/>
    <property type="project" value="TreeGrafter"/>
</dbReference>
<evidence type="ECO:0000256" key="3">
    <source>
        <dbReference type="ARBA" id="ARBA00022670"/>
    </source>
</evidence>
<evidence type="ECO:0000256" key="2">
    <source>
        <dbReference type="ARBA" id="ARBA00006579"/>
    </source>
</evidence>
<comment type="caution">
    <text evidence="11">The sequence shown here is derived from an EMBL/GenBank/DDBJ whole genome shotgun (WGS) entry which is preliminary data.</text>
</comment>
<evidence type="ECO:0000256" key="5">
    <source>
        <dbReference type="ARBA" id="ARBA00022801"/>
    </source>
</evidence>
<dbReference type="Gene3D" id="3.30.200.60">
    <property type="entry name" value="Peptidase C65 Otubain, subdomain 1"/>
    <property type="match status" value="1"/>
</dbReference>
<evidence type="ECO:0000256" key="7">
    <source>
        <dbReference type="PIRNR" id="PIRNR013503"/>
    </source>
</evidence>
<feature type="site" description="Interacts with free ubiquitin" evidence="9">
    <location>
        <position position="262"/>
    </location>
</feature>
<feature type="site" description="Interacts with free ubiquitin" evidence="9">
    <location>
        <position position="226"/>
    </location>
</feature>
<dbReference type="InterPro" id="IPR019400">
    <property type="entry name" value="Peptidase_C65_otubain"/>
</dbReference>
<dbReference type="Pfam" id="PF10275">
    <property type="entry name" value="Peptidase_C65"/>
    <property type="match status" value="1"/>
</dbReference>
<dbReference type="PANTHER" id="PTHR12931">
    <property type="entry name" value="UBIQUITIN THIOLESTERASE PROTEIN OTUB"/>
    <property type="match status" value="1"/>
</dbReference>
<feature type="active site" evidence="8">
    <location>
        <position position="261"/>
    </location>
</feature>
<keyword evidence="6 7" id="KW-0788">Thiol protease</keyword>
<name>A0AAV4DWT9_9GAST</name>
<evidence type="ECO:0000313" key="12">
    <source>
        <dbReference type="Proteomes" id="UP000735302"/>
    </source>
</evidence>
<evidence type="ECO:0000256" key="1">
    <source>
        <dbReference type="ARBA" id="ARBA00000707"/>
    </source>
</evidence>
<dbReference type="InterPro" id="IPR003323">
    <property type="entry name" value="OTU_dom"/>
</dbReference>
<evidence type="ECO:0000256" key="6">
    <source>
        <dbReference type="ARBA" id="ARBA00022807"/>
    </source>
</evidence>
<dbReference type="InterPro" id="IPR042468">
    <property type="entry name" value="Peptidase_C65_otubain_sub1"/>
</dbReference>
<feature type="domain" description="OTU" evidence="10">
    <location>
        <begin position="69"/>
        <end position="268"/>
    </location>
</feature>
<dbReference type="EMBL" id="BLXT01008440">
    <property type="protein sequence ID" value="GFO48669.1"/>
    <property type="molecule type" value="Genomic_DNA"/>
</dbReference>
<accession>A0AAV4DWT9</accession>
<evidence type="ECO:0000256" key="9">
    <source>
        <dbReference type="PIRSR" id="PIRSR013503-2"/>
    </source>
</evidence>
<sequence length="268" mass="30897">MDQNADASFDPSKNYDEDTLAQQREIEKEIAASQAMVSQLHTFDEIVEEYSQEDAIYRQKIEDLKSRFKNLRKTRGDGNCFYRAFGFAYLEKLLNDGKEYKRFLDIAQKSKDELIGLGFPQFTLEDFHDTFMDVVKMVENPGTVDGLFQAFNDAGLSDYFVVYLRLLVSGHLQQNADSYVYFIDGERSVKEFCSQEVEPMGKESDHIHIVSLTKALQIAICVEYMDREGEKCNSFKFNPFESLADDTDTAPAFTLLYRPGHYDILYPL</sequence>
<proteinExistence type="inferred from homology"/>
<feature type="site" description="Interacts with free ubiquitin" evidence="9">
    <location>
        <position position="224"/>
    </location>
</feature>
<dbReference type="GO" id="GO:0004843">
    <property type="term" value="F:cysteine-type deubiquitinase activity"/>
    <property type="evidence" value="ECO:0007669"/>
    <property type="project" value="UniProtKB-UniRule"/>
</dbReference>
<keyword evidence="3 7" id="KW-0645">Protease</keyword>
<dbReference type="PANTHER" id="PTHR12931:SF15">
    <property type="entry name" value="UBIQUITIN THIOESTERASE OTUBAIN-LIKE"/>
    <property type="match status" value="1"/>
</dbReference>
<dbReference type="GO" id="GO:0005634">
    <property type="term" value="C:nucleus"/>
    <property type="evidence" value="ECO:0007669"/>
    <property type="project" value="TreeGrafter"/>
</dbReference>
<dbReference type="Gene3D" id="1.20.1300.20">
    <property type="entry name" value="Peptidase C65 Otubain, subdomain 2"/>
    <property type="match status" value="1"/>
</dbReference>
<dbReference type="Proteomes" id="UP000735302">
    <property type="component" value="Unassembled WGS sequence"/>
</dbReference>
<dbReference type="PIRSF" id="PIRSF013503">
    <property type="entry name" value="Ubiquitin_thioesterase_Otubain"/>
    <property type="match status" value="1"/>
</dbReference>
<reference evidence="11 12" key="1">
    <citation type="journal article" date="2021" name="Elife">
        <title>Chloroplast acquisition without the gene transfer in kleptoplastic sea slugs, Plakobranchus ocellatus.</title>
        <authorList>
            <person name="Maeda T."/>
            <person name="Takahashi S."/>
            <person name="Yoshida T."/>
            <person name="Shimamura S."/>
            <person name="Takaki Y."/>
            <person name="Nagai Y."/>
            <person name="Toyoda A."/>
            <person name="Suzuki Y."/>
            <person name="Arimoto A."/>
            <person name="Ishii H."/>
            <person name="Satoh N."/>
            <person name="Nishiyama T."/>
            <person name="Hasebe M."/>
            <person name="Maruyama T."/>
            <person name="Minagawa J."/>
            <person name="Obokata J."/>
            <person name="Shigenobu S."/>
        </authorList>
    </citation>
    <scope>NUCLEOTIDE SEQUENCE [LARGE SCALE GENOMIC DNA]</scope>
</reference>
<evidence type="ECO:0000256" key="4">
    <source>
        <dbReference type="ARBA" id="ARBA00022786"/>
    </source>
</evidence>
<feature type="active site" evidence="8">
    <location>
        <position position="77"/>
    </location>
</feature>
<protein>
    <recommendedName>
        <fullName evidence="7">Ubiquitin thioesterase</fullName>
        <ecNumber evidence="7">3.4.19.12</ecNumber>
    </recommendedName>
</protein>
<dbReference type="InterPro" id="IPR042467">
    <property type="entry name" value="Peptidase_C65_otubain_sub2"/>
</dbReference>
<keyword evidence="5 7" id="KW-0378">Hydrolase</keyword>
<gene>
    <name evidence="11" type="ORF">PoB_007517400</name>
</gene>
<comment type="similarity">
    <text evidence="2 7">Belongs to the peptidase C65 family.</text>
</comment>
<evidence type="ECO:0000313" key="11">
    <source>
        <dbReference type="EMBL" id="GFO48669.1"/>
    </source>
</evidence>
<dbReference type="AlphaFoldDB" id="A0AAV4DWT9"/>
<keyword evidence="12" id="KW-1185">Reference proteome</keyword>
<dbReference type="SUPFAM" id="SSF54001">
    <property type="entry name" value="Cysteine proteinases"/>
    <property type="match status" value="1"/>
</dbReference>
<organism evidence="11 12">
    <name type="scientific">Plakobranchus ocellatus</name>
    <dbReference type="NCBI Taxonomy" id="259542"/>
    <lineage>
        <taxon>Eukaryota</taxon>
        <taxon>Metazoa</taxon>
        <taxon>Spiralia</taxon>
        <taxon>Lophotrochozoa</taxon>
        <taxon>Mollusca</taxon>
        <taxon>Gastropoda</taxon>
        <taxon>Heterobranchia</taxon>
        <taxon>Euthyneura</taxon>
        <taxon>Panpulmonata</taxon>
        <taxon>Sacoglossa</taxon>
        <taxon>Placobranchoidea</taxon>
        <taxon>Plakobranchidae</taxon>
        <taxon>Plakobranchus</taxon>
    </lineage>
</organism>
<dbReference type="GO" id="GO:0006508">
    <property type="term" value="P:proteolysis"/>
    <property type="evidence" value="ECO:0007669"/>
    <property type="project" value="UniProtKB-KW"/>
</dbReference>
<dbReference type="InterPro" id="IPR038765">
    <property type="entry name" value="Papain-like_cys_pep_sf"/>
</dbReference>
<keyword evidence="4 7" id="KW-0833">Ubl conjugation pathway</keyword>
<dbReference type="InterPro" id="IPR016615">
    <property type="entry name" value="Otubain"/>
</dbReference>
<evidence type="ECO:0000256" key="8">
    <source>
        <dbReference type="PIRSR" id="PIRSR013503-1"/>
    </source>
</evidence>
<feature type="active site" description="Nucleophile" evidence="8">
    <location>
        <position position="80"/>
    </location>
</feature>